<name>A0AAE8M6L2_9HYPO</name>
<feature type="region of interest" description="Disordered" evidence="1">
    <location>
        <begin position="1"/>
        <end position="29"/>
    </location>
</feature>
<sequence length="214" mass="24142">MADKHTSDHSNDVSQATKSEPKIPPHQRKLNFDHRLVTITIYDLNRIKYLIENPDALSGANLRLWLAKKENSSDTPNHPPGWQLGQYKHLLLRKQNEQRSAPETLPVPDRPDVSPLPPIAAVHHDISNPKCPPTNIAKQILYQREASTYYARHTECSNIVLDVMTCPSLPHIETPEMAALFERLDIAQWKLSMLVLNVGNCCWLSMSGGTSVDL</sequence>
<comment type="caution">
    <text evidence="2">The sequence shown here is derived from an EMBL/GenBank/DDBJ whole genome shotgun (WGS) entry which is preliminary data.</text>
</comment>
<evidence type="ECO:0000313" key="3">
    <source>
        <dbReference type="Proteomes" id="UP001187734"/>
    </source>
</evidence>
<gene>
    <name evidence="2" type="ORF">FTOL_04259</name>
</gene>
<proteinExistence type="predicted"/>
<organism evidence="2 3">
    <name type="scientific">Fusarium torulosum</name>
    <dbReference type="NCBI Taxonomy" id="33205"/>
    <lineage>
        <taxon>Eukaryota</taxon>
        <taxon>Fungi</taxon>
        <taxon>Dikarya</taxon>
        <taxon>Ascomycota</taxon>
        <taxon>Pezizomycotina</taxon>
        <taxon>Sordariomycetes</taxon>
        <taxon>Hypocreomycetidae</taxon>
        <taxon>Hypocreales</taxon>
        <taxon>Nectriaceae</taxon>
        <taxon>Fusarium</taxon>
    </lineage>
</organism>
<accession>A0AAE8M6L2</accession>
<protein>
    <submittedName>
        <fullName evidence="2">Uncharacterized protein</fullName>
    </submittedName>
</protein>
<dbReference type="AlphaFoldDB" id="A0AAE8M6L2"/>
<dbReference type="Proteomes" id="UP001187734">
    <property type="component" value="Unassembled WGS sequence"/>
</dbReference>
<evidence type="ECO:0000256" key="1">
    <source>
        <dbReference type="SAM" id="MobiDB-lite"/>
    </source>
</evidence>
<evidence type="ECO:0000313" key="2">
    <source>
        <dbReference type="EMBL" id="SPJ74528.1"/>
    </source>
</evidence>
<dbReference type="EMBL" id="ONZP01000127">
    <property type="protein sequence ID" value="SPJ74528.1"/>
    <property type="molecule type" value="Genomic_DNA"/>
</dbReference>
<reference evidence="2" key="1">
    <citation type="submission" date="2018-03" db="EMBL/GenBank/DDBJ databases">
        <authorList>
            <person name="Guldener U."/>
        </authorList>
    </citation>
    <scope>NUCLEOTIDE SEQUENCE</scope>
</reference>
<keyword evidence="3" id="KW-1185">Reference proteome</keyword>
<feature type="compositionally biased region" description="Basic and acidic residues" evidence="1">
    <location>
        <begin position="1"/>
        <end position="11"/>
    </location>
</feature>